<sequence>MAKPKTKAELIEAATTNYENLLKMIANRTEEEKAGNMIFRATTRKKKHTGKGAGICATF</sequence>
<reference evidence="2" key="1">
    <citation type="submission" date="2016-10" db="EMBL/GenBank/DDBJ databases">
        <authorList>
            <person name="Varghese N."/>
            <person name="Submissions S."/>
        </authorList>
    </citation>
    <scope>NUCLEOTIDE SEQUENCE [LARGE SCALE GENOMIC DNA]</scope>
    <source>
        <strain evidence="2">DSM 20403</strain>
    </source>
</reference>
<dbReference type="EMBL" id="FOPI01000016">
    <property type="protein sequence ID" value="SFG38932.1"/>
    <property type="molecule type" value="Genomic_DNA"/>
</dbReference>
<evidence type="ECO:0000313" key="1">
    <source>
        <dbReference type="EMBL" id="SFG38932.1"/>
    </source>
</evidence>
<dbReference type="Pfam" id="PF08020">
    <property type="entry name" value="DUF1706"/>
    <property type="match status" value="1"/>
</dbReference>
<organism evidence="1 2">
    <name type="scientific">Ligilactobacillus ruminis DSM 20403 = NBRC 102161</name>
    <dbReference type="NCBI Taxonomy" id="1423798"/>
    <lineage>
        <taxon>Bacteria</taxon>
        <taxon>Bacillati</taxon>
        <taxon>Bacillota</taxon>
        <taxon>Bacilli</taxon>
        <taxon>Lactobacillales</taxon>
        <taxon>Lactobacillaceae</taxon>
        <taxon>Ligilactobacillus</taxon>
    </lineage>
</organism>
<name>A0A1I2REL5_9LACO</name>
<dbReference type="Proteomes" id="UP000182635">
    <property type="component" value="Unassembled WGS sequence"/>
</dbReference>
<proteinExistence type="predicted"/>
<protein>
    <submittedName>
        <fullName evidence="1">Uncharacterized protein</fullName>
    </submittedName>
</protein>
<dbReference type="InterPro" id="IPR012550">
    <property type="entry name" value="DUF1706"/>
</dbReference>
<gene>
    <name evidence="1" type="ORF">SAMN02910432_01176</name>
</gene>
<dbReference type="Gene3D" id="1.20.120.450">
    <property type="entry name" value="dinb family like domain"/>
    <property type="match status" value="1"/>
</dbReference>
<dbReference type="InterPro" id="IPR034660">
    <property type="entry name" value="DinB/YfiT-like"/>
</dbReference>
<accession>A0A1I2REL5</accession>
<dbReference type="AlphaFoldDB" id="A0A1I2REL5"/>
<evidence type="ECO:0000313" key="2">
    <source>
        <dbReference type="Proteomes" id="UP000182635"/>
    </source>
</evidence>